<dbReference type="OrthoDB" id="9784297at2"/>
<proteinExistence type="predicted"/>
<feature type="domain" description="Endonuclease GajA/Old nuclease/RecF-like AAA" evidence="1">
    <location>
        <begin position="1"/>
        <end position="84"/>
    </location>
</feature>
<dbReference type="Proteomes" id="UP000220828">
    <property type="component" value="Unassembled WGS sequence"/>
</dbReference>
<evidence type="ECO:0000313" key="2">
    <source>
        <dbReference type="EMBL" id="PDS27161.1"/>
    </source>
</evidence>
<dbReference type="Pfam" id="PF13175">
    <property type="entry name" value="AAA_15"/>
    <property type="match status" value="1"/>
</dbReference>
<dbReference type="AlphaFoldDB" id="A0A2H3KZM3"/>
<gene>
    <name evidence="2" type="ORF">B0A77_00425</name>
</gene>
<reference evidence="2 3" key="1">
    <citation type="submission" date="2017-09" db="EMBL/GenBank/DDBJ databases">
        <title>Whole genomes of Flavobacteriaceae.</title>
        <authorList>
            <person name="Stine C."/>
            <person name="Li C."/>
            <person name="Tadesse D."/>
        </authorList>
    </citation>
    <scope>NUCLEOTIDE SEQUENCE [LARGE SCALE GENOMIC DNA]</scope>
    <source>
        <strain evidence="2 3">ATCC 35036</strain>
    </source>
</reference>
<name>A0A2H3KZM3_9FLAO</name>
<dbReference type="InterPro" id="IPR027417">
    <property type="entry name" value="P-loop_NTPase"/>
</dbReference>
<evidence type="ECO:0000259" key="1">
    <source>
        <dbReference type="Pfam" id="PF13175"/>
    </source>
</evidence>
<evidence type="ECO:0000313" key="3">
    <source>
        <dbReference type="Proteomes" id="UP000220828"/>
    </source>
</evidence>
<organism evidence="2 3">
    <name type="scientific">Flavobacterium branchiophilum</name>
    <dbReference type="NCBI Taxonomy" id="55197"/>
    <lineage>
        <taxon>Bacteria</taxon>
        <taxon>Pseudomonadati</taxon>
        <taxon>Bacteroidota</taxon>
        <taxon>Flavobacteriia</taxon>
        <taxon>Flavobacteriales</taxon>
        <taxon>Flavobacteriaceae</taxon>
        <taxon>Flavobacterium</taxon>
    </lineage>
</organism>
<dbReference type="Gene3D" id="3.40.50.300">
    <property type="entry name" value="P-loop containing nucleotide triphosphate hydrolases"/>
    <property type="match status" value="1"/>
</dbReference>
<comment type="caution">
    <text evidence="2">The sequence shown here is derived from an EMBL/GenBank/DDBJ whole genome shotgun (WGS) entry which is preliminary data.</text>
</comment>
<dbReference type="EMBL" id="PCMW01000004">
    <property type="protein sequence ID" value="PDS27161.1"/>
    <property type="molecule type" value="Genomic_DNA"/>
</dbReference>
<sequence>MKICSIHIKGYKQFQDTYIDFTHPETGEPVNKVCFIGKNGTGKTTILRIINEFVDCDYFNIDKFFWKNCLNISFLIKIKINDQFLLVFKNFIFFI</sequence>
<dbReference type="SUPFAM" id="SSF52540">
    <property type="entry name" value="P-loop containing nucleoside triphosphate hydrolases"/>
    <property type="match status" value="1"/>
</dbReference>
<dbReference type="InterPro" id="IPR041685">
    <property type="entry name" value="AAA_GajA/Old/RecF-like"/>
</dbReference>
<accession>A0A2H3KZM3</accession>
<dbReference type="RefSeq" id="WP_097553150.1">
    <property type="nucleotide sequence ID" value="NZ_PCMW01000004.1"/>
</dbReference>
<protein>
    <recommendedName>
        <fullName evidence="1">Endonuclease GajA/Old nuclease/RecF-like AAA domain-containing protein</fullName>
    </recommendedName>
</protein>